<gene>
    <name evidence="1" type="ORF">Acr_00g0061600</name>
</gene>
<dbReference type="Proteomes" id="UP000585474">
    <property type="component" value="Unassembled WGS sequence"/>
</dbReference>
<dbReference type="EMBL" id="BJWL01000324">
    <property type="protein sequence ID" value="GFS39202.1"/>
    <property type="molecule type" value="Genomic_DNA"/>
</dbReference>
<protein>
    <submittedName>
        <fullName evidence="1">Uncharacterized protein</fullName>
    </submittedName>
</protein>
<name>A0A7J0DNR4_9ERIC</name>
<reference evidence="2" key="1">
    <citation type="submission" date="2019-07" db="EMBL/GenBank/DDBJ databases">
        <title>De Novo Assembly of kiwifruit Actinidia rufa.</title>
        <authorList>
            <person name="Sugita-Konishi S."/>
            <person name="Sato K."/>
            <person name="Mori E."/>
            <person name="Abe Y."/>
            <person name="Kisaki G."/>
            <person name="Hamano K."/>
            <person name="Suezawa K."/>
            <person name="Otani M."/>
            <person name="Fukuda T."/>
            <person name="Manabe T."/>
            <person name="Gomi K."/>
            <person name="Tabuchi M."/>
            <person name="Akimitsu K."/>
            <person name="Kataoka I."/>
        </authorList>
    </citation>
    <scope>NUCLEOTIDE SEQUENCE [LARGE SCALE GENOMIC DNA]</scope>
    <source>
        <strain evidence="2">cv. Fuchu</strain>
    </source>
</reference>
<evidence type="ECO:0000313" key="1">
    <source>
        <dbReference type="EMBL" id="GFS39202.1"/>
    </source>
</evidence>
<organism evidence="1 2">
    <name type="scientific">Actinidia rufa</name>
    <dbReference type="NCBI Taxonomy" id="165716"/>
    <lineage>
        <taxon>Eukaryota</taxon>
        <taxon>Viridiplantae</taxon>
        <taxon>Streptophyta</taxon>
        <taxon>Embryophyta</taxon>
        <taxon>Tracheophyta</taxon>
        <taxon>Spermatophyta</taxon>
        <taxon>Magnoliopsida</taxon>
        <taxon>eudicotyledons</taxon>
        <taxon>Gunneridae</taxon>
        <taxon>Pentapetalae</taxon>
        <taxon>asterids</taxon>
        <taxon>Ericales</taxon>
        <taxon>Actinidiaceae</taxon>
        <taxon>Actinidia</taxon>
    </lineage>
</organism>
<dbReference type="AlphaFoldDB" id="A0A7J0DNR4"/>
<proteinExistence type="predicted"/>
<comment type="caution">
    <text evidence="1">The sequence shown here is derived from an EMBL/GenBank/DDBJ whole genome shotgun (WGS) entry which is preliminary data.</text>
</comment>
<accession>A0A7J0DNR4</accession>
<keyword evidence="2" id="KW-1185">Reference proteome</keyword>
<sequence>MLGGGRVEREGIQGGWGAFVVLRLQQMILDGDGGEGGCCKEAEVIVEI</sequence>
<evidence type="ECO:0000313" key="2">
    <source>
        <dbReference type="Proteomes" id="UP000585474"/>
    </source>
</evidence>